<organism evidence="2 3">
    <name type="scientific">Chitinophaga caeni</name>
    <dbReference type="NCBI Taxonomy" id="2029983"/>
    <lineage>
        <taxon>Bacteria</taxon>
        <taxon>Pseudomonadati</taxon>
        <taxon>Bacteroidota</taxon>
        <taxon>Chitinophagia</taxon>
        <taxon>Chitinophagales</taxon>
        <taxon>Chitinophagaceae</taxon>
        <taxon>Chitinophaga</taxon>
    </lineage>
</organism>
<comment type="similarity">
    <text evidence="1">Belongs to the short-chain dehydrogenases/reductases (SDR) family.</text>
</comment>
<dbReference type="Proteomes" id="UP000220133">
    <property type="component" value="Chromosome"/>
</dbReference>
<evidence type="ECO:0000313" key="3">
    <source>
        <dbReference type="Proteomes" id="UP000220133"/>
    </source>
</evidence>
<dbReference type="EMBL" id="CP023777">
    <property type="protein sequence ID" value="ATL46323.1"/>
    <property type="molecule type" value="Genomic_DNA"/>
</dbReference>
<dbReference type="PANTHER" id="PTHR42879">
    <property type="entry name" value="3-OXOACYL-(ACYL-CARRIER-PROTEIN) REDUCTASE"/>
    <property type="match status" value="1"/>
</dbReference>
<sequence length="261" mass="27592">MNLSLTGNHALICGSSQGLGLASAQEIALLGADCTLVARNEETLKTALASLDTSKGQQHRYFSIDFSNLSAVKEWIQSLVQEKPVHILVNNSGGPAGGPITGAQPEAFLNAFQQHVIVNQLLVQAVIPGMKSKKYGRIIQIISTSVKAPIKNLGVSNTIRAAVANWAKTLAGELAPYGITVNNVLPGSMTTDRLFSLFKAQAAARQVGEKEIEAEWLKEIPMGRFGDPREFGAAVAFLASPAGSYITGINLPVDGGRSPSL</sequence>
<dbReference type="Pfam" id="PF13561">
    <property type="entry name" value="adh_short_C2"/>
    <property type="match status" value="1"/>
</dbReference>
<dbReference type="InterPro" id="IPR036291">
    <property type="entry name" value="NAD(P)-bd_dom_sf"/>
</dbReference>
<dbReference type="RefSeq" id="WP_098192711.1">
    <property type="nucleotide sequence ID" value="NZ_CP023777.1"/>
</dbReference>
<dbReference type="Gene3D" id="3.40.50.720">
    <property type="entry name" value="NAD(P)-binding Rossmann-like Domain"/>
    <property type="match status" value="1"/>
</dbReference>
<protein>
    <submittedName>
        <fullName evidence="2">Short-chain dehydrogenase</fullName>
    </submittedName>
</protein>
<evidence type="ECO:0000313" key="2">
    <source>
        <dbReference type="EMBL" id="ATL46323.1"/>
    </source>
</evidence>
<dbReference type="InterPro" id="IPR002347">
    <property type="entry name" value="SDR_fam"/>
</dbReference>
<dbReference type="InterPro" id="IPR050259">
    <property type="entry name" value="SDR"/>
</dbReference>
<dbReference type="OrthoDB" id="9804774at2"/>
<dbReference type="SUPFAM" id="SSF51735">
    <property type="entry name" value="NAD(P)-binding Rossmann-fold domains"/>
    <property type="match status" value="1"/>
</dbReference>
<dbReference type="AlphaFoldDB" id="A0A291QQZ9"/>
<evidence type="ECO:0000256" key="1">
    <source>
        <dbReference type="ARBA" id="ARBA00006484"/>
    </source>
</evidence>
<keyword evidence="3" id="KW-1185">Reference proteome</keyword>
<name>A0A291QQZ9_9BACT</name>
<gene>
    <name evidence="2" type="ORF">COR50_03555</name>
</gene>
<dbReference type="KEGG" id="cbae:COR50_03555"/>
<accession>A0A291QQZ9</accession>
<dbReference type="PRINTS" id="PR00081">
    <property type="entry name" value="GDHRDH"/>
</dbReference>
<dbReference type="PANTHER" id="PTHR42879:SF6">
    <property type="entry name" value="NADPH-DEPENDENT REDUCTASE BACG"/>
    <property type="match status" value="1"/>
</dbReference>
<reference evidence="2 3" key="1">
    <citation type="submission" date="2017-10" db="EMBL/GenBank/DDBJ databases">
        <title>Paenichitinophaga pekingensis gen. nov., sp. nov., isolated from activated sludge.</title>
        <authorList>
            <person name="Jin D."/>
            <person name="Kong X."/>
            <person name="Deng Y."/>
            <person name="Bai Z."/>
        </authorList>
    </citation>
    <scope>NUCLEOTIDE SEQUENCE [LARGE SCALE GENOMIC DNA]</scope>
    <source>
        <strain evidence="2 3">13</strain>
    </source>
</reference>
<proteinExistence type="inferred from homology"/>